<comment type="caution">
    <text evidence="1">The sequence shown here is derived from an EMBL/GenBank/DDBJ whole genome shotgun (WGS) entry which is preliminary data.</text>
</comment>
<keyword evidence="2" id="KW-1185">Reference proteome</keyword>
<name>H5TSL7_GORO1</name>
<organism evidence="1 2">
    <name type="scientific">Gordonia otitidis (strain DSM 44809 / CCUG 52243 / JCM 12355 / NBRC 100426 / IFM 10032)</name>
    <dbReference type="NCBI Taxonomy" id="1108044"/>
    <lineage>
        <taxon>Bacteria</taxon>
        <taxon>Bacillati</taxon>
        <taxon>Actinomycetota</taxon>
        <taxon>Actinomycetes</taxon>
        <taxon>Mycobacteriales</taxon>
        <taxon>Gordoniaceae</taxon>
        <taxon>Gordonia</taxon>
    </lineage>
</organism>
<evidence type="ECO:0000313" key="1">
    <source>
        <dbReference type="EMBL" id="GAB36475.1"/>
    </source>
</evidence>
<proteinExistence type="predicted"/>
<reference evidence="1" key="1">
    <citation type="submission" date="2012-02" db="EMBL/GenBank/DDBJ databases">
        <title>Whole genome shotgun sequence of Gordonia otitidis NBRC 100426.</title>
        <authorList>
            <person name="Yoshida I."/>
            <person name="Hosoyama A."/>
            <person name="Tsuchikane K."/>
            <person name="Katsumata H."/>
            <person name="Yamazaki S."/>
            <person name="Fujita N."/>
        </authorList>
    </citation>
    <scope>NUCLEOTIDE SEQUENCE [LARGE SCALE GENOMIC DNA]</scope>
    <source>
        <strain evidence="1">NBRC 100426</strain>
    </source>
</reference>
<dbReference type="RefSeq" id="WP_007240656.1">
    <property type="nucleotide sequence ID" value="NZ_BAFB01000221.1"/>
</dbReference>
<dbReference type="EMBL" id="BAFB01000221">
    <property type="protein sequence ID" value="GAB36475.1"/>
    <property type="molecule type" value="Genomic_DNA"/>
</dbReference>
<gene>
    <name evidence="1" type="ORF">GOOTI_221_00180</name>
</gene>
<sequence length="193" mass="21003">MSITFAAEMNDSDIVGYRIECVCGGRSDRYNTYADAQAAYTLLPGYAANRPFLVHEGCDLDDDDRFSYRPAISVEFSSQSPEANFSSANGAEMLRILGLDPEPCGSVDAADLRGRIMLAQALAGGDPGRPTIVTDRDGGVTLVDANSPAPTAVVERARAFDCGRRAGYFDDRLIELSEVAQWAQDHDRQVQWN</sequence>
<protein>
    <submittedName>
        <fullName evidence="1">Uncharacterized protein</fullName>
    </submittedName>
</protein>
<dbReference type="AlphaFoldDB" id="H5TSL7"/>
<evidence type="ECO:0000313" key="2">
    <source>
        <dbReference type="Proteomes" id="UP000005038"/>
    </source>
</evidence>
<accession>H5TSL7</accession>
<dbReference type="Proteomes" id="UP000005038">
    <property type="component" value="Unassembled WGS sequence"/>
</dbReference>
<dbReference type="OrthoDB" id="4163643at2"/>